<evidence type="ECO:0000313" key="4">
    <source>
        <dbReference type="EMBL" id="ESP88976.1"/>
    </source>
</evidence>
<dbReference type="InterPro" id="IPR000086">
    <property type="entry name" value="NUDIX_hydrolase_dom"/>
</dbReference>
<proteinExistence type="predicted"/>
<dbReference type="SUPFAM" id="SSF55811">
    <property type="entry name" value="Nudix"/>
    <property type="match status" value="1"/>
</dbReference>
<dbReference type="eggNOG" id="arCOG01078">
    <property type="taxonomic scope" value="Archaea"/>
</dbReference>
<comment type="caution">
    <text evidence="4">The sequence shown here is derived from an EMBL/GenBank/DDBJ whole genome shotgun (WGS) entry which is preliminary data.</text>
</comment>
<dbReference type="EMBL" id="ASGZ01000020">
    <property type="protein sequence ID" value="ESP88976.1"/>
    <property type="molecule type" value="Genomic_DNA"/>
</dbReference>
<evidence type="ECO:0000256" key="2">
    <source>
        <dbReference type="SAM" id="MobiDB-lite"/>
    </source>
</evidence>
<dbReference type="Proteomes" id="UP000017840">
    <property type="component" value="Unassembled WGS sequence"/>
</dbReference>
<reference evidence="4 5" key="1">
    <citation type="journal article" date="2013" name="Genome Announc.">
        <title>Draft Genome Sequence of 'Candidatus Halobonum tyrrellensis' Strain G22, Isolated from the Hypersaline Waters of Lake Tyrrell, Australia.</title>
        <authorList>
            <person name="Ugalde J.A."/>
            <person name="Narasingarao P."/>
            <person name="Kuo S."/>
            <person name="Podell S."/>
            <person name="Allen E.E."/>
        </authorList>
    </citation>
    <scope>NUCLEOTIDE SEQUENCE [LARGE SCALE GENOMIC DNA]</scope>
    <source>
        <strain evidence="4 5">G22</strain>
    </source>
</reference>
<dbReference type="Pfam" id="PF00293">
    <property type="entry name" value="NUDIX"/>
    <property type="match status" value="1"/>
</dbReference>
<evidence type="ECO:0000256" key="1">
    <source>
        <dbReference type="ARBA" id="ARBA00022801"/>
    </source>
</evidence>
<dbReference type="AlphaFoldDB" id="V4GV12"/>
<dbReference type="RefSeq" id="WP_023393785.1">
    <property type="nucleotide sequence ID" value="NZ_ASGZ01000020.1"/>
</dbReference>
<dbReference type="PANTHER" id="PTHR43736">
    <property type="entry name" value="ADP-RIBOSE PYROPHOSPHATASE"/>
    <property type="match status" value="1"/>
</dbReference>
<evidence type="ECO:0000313" key="5">
    <source>
        <dbReference type="Proteomes" id="UP000017840"/>
    </source>
</evidence>
<feature type="region of interest" description="Disordered" evidence="2">
    <location>
        <begin position="117"/>
        <end position="137"/>
    </location>
</feature>
<dbReference type="InterPro" id="IPR015797">
    <property type="entry name" value="NUDIX_hydrolase-like_dom_sf"/>
</dbReference>
<dbReference type="PANTHER" id="PTHR43736:SF1">
    <property type="entry name" value="DIHYDRONEOPTERIN TRIPHOSPHATE DIPHOSPHATASE"/>
    <property type="match status" value="1"/>
</dbReference>
<name>V4GV12_9EURY</name>
<dbReference type="PROSITE" id="PS51462">
    <property type="entry name" value="NUDIX"/>
    <property type="match status" value="1"/>
</dbReference>
<accession>V4GV12</accession>
<organism evidence="4 5">
    <name type="scientific">Candidatus Halobonum tyrrellensis G22</name>
    <dbReference type="NCBI Taxonomy" id="1324957"/>
    <lineage>
        <taxon>Archaea</taxon>
        <taxon>Methanobacteriati</taxon>
        <taxon>Methanobacteriota</taxon>
        <taxon>Stenosarchaea group</taxon>
        <taxon>Halobacteria</taxon>
        <taxon>Halobacteriales</taxon>
        <taxon>Haloferacaceae</taxon>
        <taxon>Candidatus Halobonum</taxon>
    </lineage>
</organism>
<keyword evidence="1" id="KW-0378">Hydrolase</keyword>
<dbReference type="PROSITE" id="PS00893">
    <property type="entry name" value="NUDIX_BOX"/>
    <property type="match status" value="1"/>
</dbReference>
<dbReference type="GO" id="GO:0016787">
    <property type="term" value="F:hydrolase activity"/>
    <property type="evidence" value="ECO:0007669"/>
    <property type="project" value="UniProtKB-KW"/>
</dbReference>
<gene>
    <name evidence="4" type="ORF">K933_05988</name>
</gene>
<keyword evidence="5" id="KW-1185">Reference proteome</keyword>
<dbReference type="Gene3D" id="3.90.79.10">
    <property type="entry name" value="Nucleoside Triphosphate Pyrophosphohydrolase"/>
    <property type="match status" value="1"/>
</dbReference>
<dbReference type="PATRIC" id="fig|1324957.4.peg.1214"/>
<dbReference type="OrthoDB" id="25379at2157"/>
<evidence type="ECO:0000259" key="3">
    <source>
        <dbReference type="PROSITE" id="PS51462"/>
    </source>
</evidence>
<dbReference type="InterPro" id="IPR020084">
    <property type="entry name" value="NUDIX_hydrolase_CS"/>
</dbReference>
<sequence length="137" mass="14868">MTEHPLHATVSQRGVLFGPRGEILVVRRASDGGWELPGGRLGAEEGALAGVRREIEEETGLNPEVTGAVHAFAWRNDDDDGRFAVYYSCSAGEREVRLSHEHTDHEWLPADAAVERLSGPQGNAVERALDDDPAPGF</sequence>
<dbReference type="CDD" id="cd04699">
    <property type="entry name" value="NUDIX_MutT_Nudt1"/>
    <property type="match status" value="1"/>
</dbReference>
<dbReference type="STRING" id="1324957.K933_05988"/>
<feature type="domain" description="Nudix hydrolase" evidence="3">
    <location>
        <begin position="5"/>
        <end position="130"/>
    </location>
</feature>
<protein>
    <submittedName>
        <fullName evidence="4">ADP-ribose pyrophosphatase</fullName>
    </submittedName>
</protein>